<reference evidence="2 3" key="1">
    <citation type="journal article" date="2015" name="Genome Biol. Evol.">
        <title>Comparative Genomics of a Bacterivorous Green Alga Reveals Evolutionary Causalities and Consequences of Phago-Mixotrophic Mode of Nutrition.</title>
        <authorList>
            <person name="Burns J.A."/>
            <person name="Paasch A."/>
            <person name="Narechania A."/>
            <person name="Kim E."/>
        </authorList>
    </citation>
    <scope>NUCLEOTIDE SEQUENCE [LARGE SCALE GENOMIC DNA]</scope>
    <source>
        <strain evidence="2 3">PLY_AMNH</strain>
    </source>
</reference>
<protein>
    <submittedName>
        <fullName evidence="2">Uncharacterized protein</fullName>
    </submittedName>
</protein>
<sequence length="378" mass="42486">MEPPDLQELTPDFFKNLVGKNAFDNYSQCPDHELSNKLSRLSTGVSDSTGKKDNMLRLINWLLAQRAKERLQKETEAGESTWRQMARVNHQQAKYGEARGKREGEQGVADNAQDQEECMERFLRLNSSSPACAGQRTVAGNETAPTKRRSERPRQPPQKLDDERVGADPDCADILNRPKPALTTRSGQRSVHQTTLPVALKQSRKAARKCDFCQSTSVPTREAPSSMQDTNNKERREYQCEKCRTTLVPDAEAPPAATPSEKRKSKSAAVEKPELFRGNSKESAIEMITDSDDEAPKETEMSMEPDVASVGTRKSKRARKQTLAEKFKGLKALYPSPEYPKAIAVLADDLRRVDACEMLNDSVIDFFLMYITHYQLSE</sequence>
<gene>
    <name evidence="2" type="ORF">CYMTET_45861</name>
</gene>
<feature type="non-terminal residue" evidence="2">
    <location>
        <position position="378"/>
    </location>
</feature>
<feature type="compositionally biased region" description="Polar residues" evidence="1">
    <location>
        <begin position="183"/>
        <end position="195"/>
    </location>
</feature>
<feature type="region of interest" description="Disordered" evidence="1">
    <location>
        <begin position="70"/>
        <end position="108"/>
    </location>
</feature>
<evidence type="ECO:0000313" key="2">
    <source>
        <dbReference type="EMBL" id="KAK3244525.1"/>
    </source>
</evidence>
<keyword evidence="3" id="KW-1185">Reference proteome</keyword>
<dbReference type="Proteomes" id="UP001190700">
    <property type="component" value="Unassembled WGS sequence"/>
</dbReference>
<accession>A0AAE0EZ95</accession>
<evidence type="ECO:0000256" key="1">
    <source>
        <dbReference type="SAM" id="MobiDB-lite"/>
    </source>
</evidence>
<dbReference type="AlphaFoldDB" id="A0AAE0EZ95"/>
<comment type="caution">
    <text evidence="2">The sequence shown here is derived from an EMBL/GenBank/DDBJ whole genome shotgun (WGS) entry which is preliminary data.</text>
</comment>
<proteinExistence type="predicted"/>
<feature type="compositionally biased region" description="Polar residues" evidence="1">
    <location>
        <begin position="214"/>
        <end position="230"/>
    </location>
</feature>
<dbReference type="EMBL" id="LGRX02031756">
    <property type="protein sequence ID" value="KAK3244525.1"/>
    <property type="molecule type" value="Genomic_DNA"/>
</dbReference>
<feature type="compositionally biased region" description="Basic and acidic residues" evidence="1">
    <location>
        <begin position="96"/>
        <end position="105"/>
    </location>
</feature>
<organism evidence="2 3">
    <name type="scientific">Cymbomonas tetramitiformis</name>
    <dbReference type="NCBI Taxonomy" id="36881"/>
    <lineage>
        <taxon>Eukaryota</taxon>
        <taxon>Viridiplantae</taxon>
        <taxon>Chlorophyta</taxon>
        <taxon>Pyramimonadophyceae</taxon>
        <taxon>Pyramimonadales</taxon>
        <taxon>Pyramimonadaceae</taxon>
        <taxon>Cymbomonas</taxon>
    </lineage>
</organism>
<feature type="compositionally biased region" description="Basic and acidic residues" evidence="1">
    <location>
        <begin position="231"/>
        <end position="244"/>
    </location>
</feature>
<evidence type="ECO:0000313" key="3">
    <source>
        <dbReference type="Proteomes" id="UP001190700"/>
    </source>
</evidence>
<feature type="compositionally biased region" description="Basic and acidic residues" evidence="1">
    <location>
        <begin position="269"/>
        <end position="284"/>
    </location>
</feature>
<name>A0AAE0EZ95_9CHLO</name>
<feature type="region of interest" description="Disordered" evidence="1">
    <location>
        <begin position="214"/>
        <end position="320"/>
    </location>
</feature>
<feature type="region of interest" description="Disordered" evidence="1">
    <location>
        <begin position="129"/>
        <end position="195"/>
    </location>
</feature>